<dbReference type="EC" id="2.3.1.-" evidence="4"/>
<dbReference type="RefSeq" id="WP_367854023.1">
    <property type="nucleotide sequence ID" value="NZ_JBFOHK010000002.1"/>
</dbReference>
<dbReference type="EMBL" id="JBFOHK010000002">
    <property type="protein sequence ID" value="MEW9571959.1"/>
    <property type="molecule type" value="Genomic_DNA"/>
</dbReference>
<dbReference type="PANTHER" id="PTHR43420:SF44">
    <property type="entry name" value="ACETYLTRANSFERASE YPEA"/>
    <property type="match status" value="1"/>
</dbReference>
<evidence type="ECO:0000256" key="2">
    <source>
        <dbReference type="ARBA" id="ARBA00023315"/>
    </source>
</evidence>
<reference evidence="4 5" key="1">
    <citation type="submission" date="2024-06" db="EMBL/GenBank/DDBJ databases">
        <authorList>
            <person name="Woo H."/>
        </authorList>
    </citation>
    <scope>NUCLEOTIDE SEQUENCE [LARGE SCALE GENOMIC DNA]</scope>
    <source>
        <strain evidence="4 5">Si-c</strain>
    </source>
</reference>
<keyword evidence="1 4" id="KW-0808">Transferase</keyword>
<proteinExistence type="predicted"/>
<protein>
    <submittedName>
        <fullName evidence="4">GNAT family N-acetyltransferase</fullName>
        <ecNumber evidence="4">2.3.1.-</ecNumber>
    </submittedName>
</protein>
<dbReference type="InterPro" id="IPR050680">
    <property type="entry name" value="YpeA/RimI_acetyltransf"/>
</dbReference>
<evidence type="ECO:0000259" key="3">
    <source>
        <dbReference type="PROSITE" id="PS51186"/>
    </source>
</evidence>
<dbReference type="Pfam" id="PF00583">
    <property type="entry name" value="Acetyltransf_1"/>
    <property type="match status" value="1"/>
</dbReference>
<organism evidence="4 5">
    <name type="scientific">Rhodanobacter lycopersici</name>
    <dbReference type="NCBI Taxonomy" id="3162487"/>
    <lineage>
        <taxon>Bacteria</taxon>
        <taxon>Pseudomonadati</taxon>
        <taxon>Pseudomonadota</taxon>
        <taxon>Gammaproteobacteria</taxon>
        <taxon>Lysobacterales</taxon>
        <taxon>Rhodanobacteraceae</taxon>
        <taxon>Rhodanobacter</taxon>
    </lineage>
</organism>
<name>A0ABV3QE43_9GAMM</name>
<dbReference type="InterPro" id="IPR016181">
    <property type="entry name" value="Acyl_CoA_acyltransferase"/>
</dbReference>
<comment type="caution">
    <text evidence="4">The sequence shown here is derived from an EMBL/GenBank/DDBJ whole genome shotgun (WGS) entry which is preliminary data.</text>
</comment>
<dbReference type="SUPFAM" id="SSF55729">
    <property type="entry name" value="Acyl-CoA N-acyltransferases (Nat)"/>
    <property type="match status" value="1"/>
</dbReference>
<dbReference type="Gene3D" id="3.40.630.30">
    <property type="match status" value="1"/>
</dbReference>
<sequence>MAESPAVRFRVATAQDAETAVPLIHSSGPAAFDYVFALAGCGDAQAFLRRAFVDGNGEFGWRNHVVGELDGVVVAAGAGYGGETSLAFTLSVARQILAHYGLRHAPGVIARGRRVERVIPPPARGMHYLAHLGVSPALRGQGIGLALINELIRCGLQLGRRRMVLDVAASNPRAQALYERLGFAVTGERHSALANAQGAVPGHRRMERVLG</sequence>
<dbReference type="PANTHER" id="PTHR43420">
    <property type="entry name" value="ACETYLTRANSFERASE"/>
    <property type="match status" value="1"/>
</dbReference>
<dbReference type="PROSITE" id="PS51186">
    <property type="entry name" value="GNAT"/>
    <property type="match status" value="1"/>
</dbReference>
<feature type="domain" description="N-acetyltransferase" evidence="3">
    <location>
        <begin position="7"/>
        <end position="207"/>
    </location>
</feature>
<evidence type="ECO:0000313" key="5">
    <source>
        <dbReference type="Proteomes" id="UP001556220"/>
    </source>
</evidence>
<keyword evidence="2 4" id="KW-0012">Acyltransferase</keyword>
<evidence type="ECO:0000313" key="4">
    <source>
        <dbReference type="EMBL" id="MEW9571959.1"/>
    </source>
</evidence>
<dbReference type="Proteomes" id="UP001556220">
    <property type="component" value="Unassembled WGS sequence"/>
</dbReference>
<keyword evidence="5" id="KW-1185">Reference proteome</keyword>
<dbReference type="InterPro" id="IPR000182">
    <property type="entry name" value="GNAT_dom"/>
</dbReference>
<gene>
    <name evidence="4" type="ORF">ABQJ54_09350</name>
</gene>
<dbReference type="CDD" id="cd04301">
    <property type="entry name" value="NAT_SF"/>
    <property type="match status" value="1"/>
</dbReference>
<evidence type="ECO:0000256" key="1">
    <source>
        <dbReference type="ARBA" id="ARBA00022679"/>
    </source>
</evidence>
<dbReference type="GO" id="GO:0016746">
    <property type="term" value="F:acyltransferase activity"/>
    <property type="evidence" value="ECO:0007669"/>
    <property type="project" value="UniProtKB-KW"/>
</dbReference>
<accession>A0ABV3QE43</accession>